<comment type="caution">
    <text evidence="9">The sequence shown here is derived from an EMBL/GenBank/DDBJ whole genome shotgun (WGS) entry which is preliminary data.</text>
</comment>
<feature type="transmembrane region" description="Helical" evidence="8">
    <location>
        <begin position="38"/>
        <end position="60"/>
    </location>
</feature>
<evidence type="ECO:0000256" key="7">
    <source>
        <dbReference type="ARBA" id="ARBA00023136"/>
    </source>
</evidence>
<evidence type="ECO:0000256" key="2">
    <source>
        <dbReference type="ARBA" id="ARBA00009142"/>
    </source>
</evidence>
<dbReference type="InterPro" id="IPR002781">
    <property type="entry name" value="TM_pro_TauE-like"/>
</dbReference>
<dbReference type="Pfam" id="PF01925">
    <property type="entry name" value="TauE"/>
    <property type="match status" value="1"/>
</dbReference>
<keyword evidence="7 8" id="KW-0472">Membrane</keyword>
<dbReference type="AlphaFoldDB" id="A0A1Y1S0F4"/>
<dbReference type="GO" id="GO:0005886">
    <property type="term" value="C:plasma membrane"/>
    <property type="evidence" value="ECO:0007669"/>
    <property type="project" value="UniProtKB-SubCell"/>
</dbReference>
<keyword evidence="3" id="KW-0813">Transport</keyword>
<feature type="transmembrane region" description="Helical" evidence="8">
    <location>
        <begin position="72"/>
        <end position="95"/>
    </location>
</feature>
<evidence type="ECO:0000256" key="4">
    <source>
        <dbReference type="ARBA" id="ARBA00022475"/>
    </source>
</evidence>
<dbReference type="OrthoDB" id="7843147at2"/>
<comment type="subcellular location">
    <subcellularLocation>
        <location evidence="1 8">Cell membrane</location>
        <topology evidence="1 8">Multi-pass membrane protein</topology>
    </subcellularLocation>
</comment>
<evidence type="ECO:0000256" key="3">
    <source>
        <dbReference type="ARBA" id="ARBA00022448"/>
    </source>
</evidence>
<reference evidence="9 10" key="1">
    <citation type="submission" date="2017-03" db="EMBL/GenBank/DDBJ databases">
        <title>Draft Genome sequence of Marispirochaeta sp. strain JC444.</title>
        <authorList>
            <person name="Shivani Y."/>
            <person name="Subhash Y."/>
            <person name="Sasikala C."/>
            <person name="Ramana C."/>
        </authorList>
    </citation>
    <scope>NUCLEOTIDE SEQUENCE [LARGE SCALE GENOMIC DNA]</scope>
    <source>
        <strain evidence="9 10">JC444</strain>
    </source>
</reference>
<dbReference type="PANTHER" id="PTHR30269">
    <property type="entry name" value="TRANSMEMBRANE PROTEIN YFCA"/>
    <property type="match status" value="1"/>
</dbReference>
<dbReference type="Proteomes" id="UP000192343">
    <property type="component" value="Unassembled WGS sequence"/>
</dbReference>
<comment type="similarity">
    <text evidence="2 8">Belongs to the 4-toluene sulfonate uptake permease (TSUP) (TC 2.A.102) family.</text>
</comment>
<dbReference type="EMBL" id="MWQY01000007">
    <property type="protein sequence ID" value="ORC35965.1"/>
    <property type="molecule type" value="Genomic_DNA"/>
</dbReference>
<dbReference type="STRING" id="1963862.B4O97_07810"/>
<evidence type="ECO:0000256" key="1">
    <source>
        <dbReference type="ARBA" id="ARBA00004651"/>
    </source>
</evidence>
<feature type="transmembrane region" description="Helical" evidence="8">
    <location>
        <begin position="211"/>
        <end position="229"/>
    </location>
</feature>
<dbReference type="InterPro" id="IPR052017">
    <property type="entry name" value="TSUP"/>
</dbReference>
<keyword evidence="6 8" id="KW-1133">Transmembrane helix</keyword>
<accession>A0A1Y1S0F4</accession>
<evidence type="ECO:0000256" key="5">
    <source>
        <dbReference type="ARBA" id="ARBA00022692"/>
    </source>
</evidence>
<evidence type="ECO:0000256" key="6">
    <source>
        <dbReference type="ARBA" id="ARBA00022989"/>
    </source>
</evidence>
<name>A0A1Y1S0F4_9SPIO</name>
<evidence type="ECO:0000313" key="10">
    <source>
        <dbReference type="Proteomes" id="UP000192343"/>
    </source>
</evidence>
<feature type="transmembrane region" description="Helical" evidence="8">
    <location>
        <begin position="141"/>
        <end position="169"/>
    </location>
</feature>
<feature type="transmembrane region" description="Helical" evidence="8">
    <location>
        <begin position="101"/>
        <end position="120"/>
    </location>
</feature>
<keyword evidence="4 8" id="KW-1003">Cell membrane</keyword>
<proteinExistence type="inferred from homology"/>
<evidence type="ECO:0000313" key="9">
    <source>
        <dbReference type="EMBL" id="ORC35965.1"/>
    </source>
</evidence>
<sequence length="255" mass="28367">MTVIQILASGSIVLITHLVQTVTGFGSTVLALPFLSQIISLKAAIPTLAILSWILSLYIVCLHWRRIVFRQYLIILAFVSIGLPFGIIIFRIFQASFLQKALAIFIIIISIKNLIEVKIIKFKNSHRTKILINNFSVVKRWSLYALLILGGVIHGAFASGGPLIVLYTASAIKDFGSFRSTLSLLWITFNTILILNYFISSSFTVQNFRDTAILIPFLFLGIWIGDAAHNYFSKFNVKPIISAVLGMTGIIMLVS</sequence>
<evidence type="ECO:0000256" key="8">
    <source>
        <dbReference type="RuleBase" id="RU363041"/>
    </source>
</evidence>
<feature type="transmembrane region" description="Helical" evidence="8">
    <location>
        <begin position="12"/>
        <end position="32"/>
    </location>
</feature>
<feature type="transmembrane region" description="Helical" evidence="8">
    <location>
        <begin position="181"/>
        <end position="199"/>
    </location>
</feature>
<feature type="transmembrane region" description="Helical" evidence="8">
    <location>
        <begin position="235"/>
        <end position="254"/>
    </location>
</feature>
<organism evidence="9 10">
    <name type="scientific">Marispirochaeta aestuarii</name>
    <dbReference type="NCBI Taxonomy" id="1963862"/>
    <lineage>
        <taxon>Bacteria</taxon>
        <taxon>Pseudomonadati</taxon>
        <taxon>Spirochaetota</taxon>
        <taxon>Spirochaetia</taxon>
        <taxon>Spirochaetales</taxon>
        <taxon>Spirochaetaceae</taxon>
        <taxon>Marispirochaeta</taxon>
    </lineage>
</organism>
<keyword evidence="10" id="KW-1185">Reference proteome</keyword>
<dbReference type="PANTHER" id="PTHR30269:SF37">
    <property type="entry name" value="MEMBRANE TRANSPORTER PROTEIN"/>
    <property type="match status" value="1"/>
</dbReference>
<gene>
    <name evidence="9" type="ORF">B4O97_07810</name>
</gene>
<dbReference type="RefSeq" id="WP_083049785.1">
    <property type="nucleotide sequence ID" value="NZ_MWQY01000007.1"/>
</dbReference>
<keyword evidence="5 8" id="KW-0812">Transmembrane</keyword>
<protein>
    <recommendedName>
        <fullName evidence="8">Probable membrane transporter protein</fullName>
    </recommendedName>
</protein>